<dbReference type="PROSITE" id="PS51257">
    <property type="entry name" value="PROKAR_LIPOPROTEIN"/>
    <property type="match status" value="1"/>
</dbReference>
<organism evidence="2 3">
    <name type="scientific">Acinetobacter amyesii</name>
    <dbReference type="NCBI Taxonomy" id="2942470"/>
    <lineage>
        <taxon>Bacteria</taxon>
        <taxon>Pseudomonadati</taxon>
        <taxon>Pseudomonadota</taxon>
        <taxon>Gammaproteobacteria</taxon>
        <taxon>Moraxellales</taxon>
        <taxon>Moraxellaceae</taxon>
        <taxon>Acinetobacter</taxon>
    </lineage>
</organism>
<evidence type="ECO:0000313" key="2">
    <source>
        <dbReference type="EMBL" id="OOV81808.1"/>
    </source>
</evidence>
<evidence type="ECO:0000256" key="1">
    <source>
        <dbReference type="SAM" id="SignalP"/>
    </source>
</evidence>
<accession>A0A1T1GW20</accession>
<dbReference type="RefSeq" id="WP_078190485.1">
    <property type="nucleotide sequence ID" value="NZ_JAMCOZ010000006.1"/>
</dbReference>
<dbReference type="AlphaFoldDB" id="A0A1T1GW20"/>
<evidence type="ECO:0000313" key="3">
    <source>
        <dbReference type="Proteomes" id="UP000191160"/>
    </source>
</evidence>
<reference evidence="2 3" key="1">
    <citation type="submission" date="2017-02" db="EMBL/GenBank/DDBJ databases">
        <title>Acinetobacter sp. ANC 4945, whole genome shotgun sequencing project.</title>
        <authorList>
            <person name="Radolfova-Krizova L."/>
            <person name="Al Atrouni A."/>
            <person name="Nemec A."/>
        </authorList>
    </citation>
    <scope>NUCLEOTIDE SEQUENCE [LARGE SCALE GENOMIC DNA]</scope>
    <source>
        <strain evidence="2 3">ANC 4945</strain>
    </source>
</reference>
<comment type="caution">
    <text evidence="2">The sequence shown here is derived from an EMBL/GenBank/DDBJ whole genome shotgun (WGS) entry which is preliminary data.</text>
</comment>
<dbReference type="PROSITE" id="PS00197">
    <property type="entry name" value="2FE2S_FER_1"/>
    <property type="match status" value="1"/>
</dbReference>
<dbReference type="Proteomes" id="UP000191160">
    <property type="component" value="Unassembled WGS sequence"/>
</dbReference>
<feature type="signal peptide" evidence="1">
    <location>
        <begin position="1"/>
        <end position="18"/>
    </location>
</feature>
<feature type="chain" id="PRO_5012843095" description="Lipoprotein" evidence="1">
    <location>
        <begin position="19"/>
        <end position="146"/>
    </location>
</feature>
<dbReference type="GO" id="GO:0051537">
    <property type="term" value="F:2 iron, 2 sulfur cluster binding"/>
    <property type="evidence" value="ECO:0007669"/>
    <property type="project" value="InterPro"/>
</dbReference>
<evidence type="ECO:0008006" key="4">
    <source>
        <dbReference type="Google" id="ProtNLM"/>
    </source>
</evidence>
<proteinExistence type="predicted"/>
<gene>
    <name evidence="2" type="ORF">B1202_10175</name>
</gene>
<keyword evidence="1" id="KW-0732">Signal</keyword>
<dbReference type="EMBL" id="MVKX01000006">
    <property type="protein sequence ID" value="OOV81808.1"/>
    <property type="molecule type" value="Genomic_DNA"/>
</dbReference>
<sequence>MKKILFPVLIGMSVLLSACGGGGGSNVDSSYSKTIIQNGVTYECKSENAAALCDNGNCSSCESSLDKIITASCSTSISAGQTIFAVTKTGCVSNMKSGSRITAACDNGLLKLKVGSNFSLNQVINTGTTMSSGEYIVGTEVLRCGF</sequence>
<name>A0A1T1GW20_9GAMM</name>
<dbReference type="InterPro" id="IPR006058">
    <property type="entry name" value="2Fe2S_fd_BS"/>
</dbReference>
<keyword evidence="3" id="KW-1185">Reference proteome</keyword>
<protein>
    <recommendedName>
        <fullName evidence="4">Lipoprotein</fullName>
    </recommendedName>
</protein>